<organism evidence="8 9">
    <name type="scientific">Kordia aestuariivivens</name>
    <dbReference type="NCBI Taxonomy" id="2759037"/>
    <lineage>
        <taxon>Bacteria</taxon>
        <taxon>Pseudomonadati</taxon>
        <taxon>Bacteroidota</taxon>
        <taxon>Flavobacteriia</taxon>
        <taxon>Flavobacteriales</taxon>
        <taxon>Flavobacteriaceae</taxon>
        <taxon>Kordia</taxon>
    </lineage>
</organism>
<comment type="caution">
    <text evidence="8">The sequence shown here is derived from an EMBL/GenBank/DDBJ whole genome shotgun (WGS) entry which is preliminary data.</text>
</comment>
<keyword evidence="4 6" id="KW-0732">Signal</keyword>
<dbReference type="InterPro" id="IPR051648">
    <property type="entry name" value="CWI-Assembly_Regulator"/>
</dbReference>
<dbReference type="Proteomes" id="UP000619238">
    <property type="component" value="Unassembled WGS sequence"/>
</dbReference>
<dbReference type="InterPro" id="IPR000494">
    <property type="entry name" value="Rcpt_L-dom"/>
</dbReference>
<reference evidence="8 9" key="1">
    <citation type="submission" date="2020-07" db="EMBL/GenBank/DDBJ databases">
        <title>Description of Kordia aestuariivivens sp. nov., isolated from a tidal flat.</title>
        <authorList>
            <person name="Park S."/>
            <person name="Yoon J.-H."/>
        </authorList>
    </citation>
    <scope>NUCLEOTIDE SEQUENCE [LARGE SCALE GENOMIC DNA]</scope>
    <source>
        <strain evidence="8 9">YSTF-M3</strain>
    </source>
</reference>
<dbReference type="Gene3D" id="3.80.20.20">
    <property type="entry name" value="Receptor L-domain"/>
    <property type="match status" value="2"/>
</dbReference>
<dbReference type="EMBL" id="JACGWS010000007">
    <property type="protein sequence ID" value="MBC8755593.1"/>
    <property type="molecule type" value="Genomic_DNA"/>
</dbReference>
<name>A0ABR7QAS3_9FLAO</name>
<dbReference type="Pfam" id="PF01030">
    <property type="entry name" value="Recep_L_domain"/>
    <property type="match status" value="1"/>
</dbReference>
<evidence type="ECO:0000313" key="9">
    <source>
        <dbReference type="Proteomes" id="UP000619238"/>
    </source>
</evidence>
<evidence type="ECO:0000256" key="1">
    <source>
        <dbReference type="ARBA" id="ARBA00004191"/>
    </source>
</evidence>
<evidence type="ECO:0000256" key="6">
    <source>
        <dbReference type="SAM" id="SignalP"/>
    </source>
</evidence>
<keyword evidence="9" id="KW-1185">Reference proteome</keyword>
<gene>
    <name evidence="8" type="ORF">H2O64_13025</name>
</gene>
<evidence type="ECO:0000256" key="2">
    <source>
        <dbReference type="ARBA" id="ARBA00022512"/>
    </source>
</evidence>
<dbReference type="InterPro" id="IPR036941">
    <property type="entry name" value="Rcpt_L-dom_sf"/>
</dbReference>
<sequence>MQQPYKKLLFIALLFINFQFTEAQSQSKKSNTIEITTQKELEAFGKKGLSKFEGNLIISGASDLSPLATLVEIEGKLVIGDHTPDGIVQNPELTSLNGLQNLTKVGRHLSFHSNPKLENLDALKNLIHIGETINIMDNASLVSIKGLDNVTHIGGSINIWLNGKLEAIDTFYNITEVKEHVSIYDNESLHDLSGFSNIKKIEKNLTIEENDALIKINGFDALETVQNRFVIESNSYAVSIDAFKNLKSVGFLQLSNNTRLKTVCGFRNLKISKENTKIKYNERKFIIVDGMFDVSDCN</sequence>
<feature type="domain" description="Receptor L-domain" evidence="7">
    <location>
        <begin position="177"/>
        <end position="282"/>
    </location>
</feature>
<evidence type="ECO:0000256" key="5">
    <source>
        <dbReference type="ARBA" id="ARBA00023180"/>
    </source>
</evidence>
<evidence type="ECO:0000256" key="3">
    <source>
        <dbReference type="ARBA" id="ARBA00022525"/>
    </source>
</evidence>
<dbReference type="RefSeq" id="WP_187562640.1">
    <property type="nucleotide sequence ID" value="NZ_JACGWS010000007.1"/>
</dbReference>
<feature type="chain" id="PRO_5047091525" description="Receptor L-domain domain-containing protein" evidence="6">
    <location>
        <begin position="24"/>
        <end position="298"/>
    </location>
</feature>
<proteinExistence type="predicted"/>
<accession>A0ABR7QAS3</accession>
<comment type="subcellular location">
    <subcellularLocation>
        <location evidence="1">Secreted</location>
        <location evidence="1">Cell wall</location>
    </subcellularLocation>
</comment>
<evidence type="ECO:0000256" key="4">
    <source>
        <dbReference type="ARBA" id="ARBA00022729"/>
    </source>
</evidence>
<feature type="signal peptide" evidence="6">
    <location>
        <begin position="1"/>
        <end position="23"/>
    </location>
</feature>
<keyword evidence="2" id="KW-0134">Cell wall</keyword>
<dbReference type="PANTHER" id="PTHR31018">
    <property type="entry name" value="SPORULATION-SPECIFIC PROTEIN-RELATED"/>
    <property type="match status" value="1"/>
</dbReference>
<keyword evidence="3" id="KW-0964">Secreted</keyword>
<protein>
    <recommendedName>
        <fullName evidence="7">Receptor L-domain domain-containing protein</fullName>
    </recommendedName>
</protein>
<dbReference type="PANTHER" id="PTHR31018:SF3">
    <property type="entry name" value="RECEPTOR PROTEIN-TYROSINE KINASE"/>
    <property type="match status" value="1"/>
</dbReference>
<evidence type="ECO:0000259" key="7">
    <source>
        <dbReference type="Pfam" id="PF01030"/>
    </source>
</evidence>
<evidence type="ECO:0000313" key="8">
    <source>
        <dbReference type="EMBL" id="MBC8755593.1"/>
    </source>
</evidence>
<keyword evidence="5" id="KW-0325">Glycoprotein</keyword>
<dbReference type="SUPFAM" id="SSF52058">
    <property type="entry name" value="L domain-like"/>
    <property type="match status" value="2"/>
</dbReference>